<feature type="transmembrane region" description="Helical" evidence="6">
    <location>
        <begin position="34"/>
        <end position="54"/>
    </location>
</feature>
<dbReference type="GO" id="GO:0016787">
    <property type="term" value="F:hydrolase activity"/>
    <property type="evidence" value="ECO:0007669"/>
    <property type="project" value="UniProtKB-KW"/>
</dbReference>
<dbReference type="InterPro" id="IPR005598">
    <property type="entry name" value="ATP_synth_I"/>
</dbReference>
<dbReference type="EC" id="3.6.3.15" evidence="7"/>
<proteinExistence type="predicted"/>
<dbReference type="Pfam" id="PF03899">
    <property type="entry name" value="ATP-synt_I"/>
    <property type="match status" value="1"/>
</dbReference>
<organism evidence="7 8">
    <name type="scientific">Amphibacillus xylanus (strain ATCC 51415 / DSM 6626 / JCM 7361 / LMG 17667 / NBRC 15112 / Ep01)</name>
    <dbReference type="NCBI Taxonomy" id="698758"/>
    <lineage>
        <taxon>Bacteria</taxon>
        <taxon>Bacillati</taxon>
        <taxon>Bacillota</taxon>
        <taxon>Bacilli</taxon>
        <taxon>Bacillales</taxon>
        <taxon>Bacillaceae</taxon>
        <taxon>Amphibacillus</taxon>
    </lineage>
</organism>
<evidence type="ECO:0000256" key="4">
    <source>
        <dbReference type="ARBA" id="ARBA00022989"/>
    </source>
</evidence>
<evidence type="ECO:0000313" key="8">
    <source>
        <dbReference type="Proteomes" id="UP000006294"/>
    </source>
</evidence>
<feature type="transmembrane region" description="Helical" evidence="6">
    <location>
        <begin position="74"/>
        <end position="92"/>
    </location>
</feature>
<dbReference type="GO" id="GO:0005886">
    <property type="term" value="C:plasma membrane"/>
    <property type="evidence" value="ECO:0007669"/>
    <property type="project" value="UniProtKB-SubCell"/>
</dbReference>
<evidence type="ECO:0000256" key="6">
    <source>
        <dbReference type="SAM" id="Phobius"/>
    </source>
</evidence>
<feature type="transmembrane region" description="Helical" evidence="6">
    <location>
        <begin position="12"/>
        <end position="28"/>
    </location>
</feature>
<evidence type="ECO:0000256" key="2">
    <source>
        <dbReference type="ARBA" id="ARBA00022475"/>
    </source>
</evidence>
<name>K0J4U3_AMPXN</name>
<dbReference type="STRING" id="698758.AXY_16840"/>
<keyword evidence="3 6" id="KW-0812">Transmembrane</keyword>
<dbReference type="RefSeq" id="WP_015010409.1">
    <property type="nucleotide sequence ID" value="NC_018704.1"/>
</dbReference>
<dbReference type="OrthoDB" id="2087024at2"/>
<evidence type="ECO:0000313" key="7">
    <source>
        <dbReference type="EMBL" id="BAM47816.1"/>
    </source>
</evidence>
<dbReference type="EMBL" id="AP012050">
    <property type="protein sequence ID" value="BAM47816.1"/>
    <property type="molecule type" value="Genomic_DNA"/>
</dbReference>
<dbReference type="AlphaFoldDB" id="K0J4U3"/>
<dbReference type="Proteomes" id="UP000006294">
    <property type="component" value="Chromosome"/>
</dbReference>
<keyword evidence="7" id="KW-0378">Hydrolase</keyword>
<accession>K0J4U3</accession>
<gene>
    <name evidence="7" type="primary">atpI</name>
    <name evidence="7" type="ordered locus">AXY_16840</name>
</gene>
<protein>
    <submittedName>
        <fullName evidence="7">Putative F-type Na(+)-transporting ATPase subunit I</fullName>
        <ecNumber evidence="7">3.6.3.15</ecNumber>
    </submittedName>
</protein>
<reference evidence="7 8" key="1">
    <citation type="submission" date="2011-01" db="EMBL/GenBank/DDBJ databases">
        <title>Whole genome sequence of Amphibacillus xylinus NBRC 15112.</title>
        <authorList>
            <person name="Nakazawa H."/>
            <person name="Katano Y."/>
            <person name="Nakamura S."/>
            <person name="Sasagawa M."/>
            <person name="Fukada J."/>
            <person name="Arai T."/>
            <person name="Sasakura N."/>
            <person name="Mochizuki D."/>
            <person name="Hosoyama A."/>
            <person name="Harada K."/>
            <person name="Horikawa H."/>
            <person name="Kato Y."/>
            <person name="Harada T."/>
            <person name="Sasaki K."/>
            <person name="Sekiguchi M."/>
            <person name="Hodoyama M."/>
            <person name="Nishiko R."/>
            <person name="Narita H."/>
            <person name="Hanamaki A."/>
            <person name="Hata C."/>
            <person name="Konno Y."/>
            <person name="Niimura Y."/>
            <person name="Yamazaki S."/>
            <person name="Fujita N."/>
        </authorList>
    </citation>
    <scope>NUCLEOTIDE SEQUENCE [LARGE SCALE GENOMIC DNA]</scope>
    <source>
        <strain evidence="8">ATCC 51415 / DSM 6626 / JCM 7361 / LMG 17667 / NBRC 15112 / Ep01</strain>
    </source>
</reference>
<evidence type="ECO:0000256" key="1">
    <source>
        <dbReference type="ARBA" id="ARBA00004651"/>
    </source>
</evidence>
<keyword evidence="4 6" id="KW-1133">Transmembrane helix</keyword>
<sequence>MKLSSLAKKMIITIIIISIISTLGSVIYHRSLDFLPFLFGAALGSAVSIAKVFLLESAVNKALKMEKKTAGNYVTIQHVLRLLLSGVVLFLGAVVPQISLWGVAVGIISFQIAVYTIRSTTKN</sequence>
<dbReference type="HOGENOM" id="CLU_2010450_0_0_9"/>
<comment type="subcellular location">
    <subcellularLocation>
        <location evidence="1">Cell membrane</location>
        <topology evidence="1">Multi-pass membrane protein</topology>
    </subcellularLocation>
</comment>
<dbReference type="KEGG" id="axl:AXY_16840"/>
<keyword evidence="5 6" id="KW-0472">Membrane</keyword>
<evidence type="ECO:0000256" key="5">
    <source>
        <dbReference type="ARBA" id="ARBA00023136"/>
    </source>
</evidence>
<feature type="transmembrane region" description="Helical" evidence="6">
    <location>
        <begin position="98"/>
        <end position="117"/>
    </location>
</feature>
<keyword evidence="8" id="KW-1185">Reference proteome</keyword>
<keyword evidence="2" id="KW-1003">Cell membrane</keyword>
<evidence type="ECO:0000256" key="3">
    <source>
        <dbReference type="ARBA" id="ARBA00022692"/>
    </source>
</evidence>